<name>A0A1G5HG70_9BACT</name>
<gene>
    <name evidence="1" type="ORF">SAMN05216233_11413</name>
</gene>
<organism evidence="1 2">
    <name type="scientific">Desulfoluna spongiiphila</name>
    <dbReference type="NCBI Taxonomy" id="419481"/>
    <lineage>
        <taxon>Bacteria</taxon>
        <taxon>Pseudomonadati</taxon>
        <taxon>Thermodesulfobacteriota</taxon>
        <taxon>Desulfobacteria</taxon>
        <taxon>Desulfobacterales</taxon>
        <taxon>Desulfolunaceae</taxon>
        <taxon>Desulfoluna</taxon>
    </lineage>
</organism>
<dbReference type="PROSITE" id="PS51257">
    <property type="entry name" value="PROKAR_LIPOPROTEIN"/>
    <property type="match status" value="1"/>
</dbReference>
<evidence type="ECO:0000313" key="2">
    <source>
        <dbReference type="Proteomes" id="UP000198870"/>
    </source>
</evidence>
<evidence type="ECO:0000313" key="1">
    <source>
        <dbReference type="EMBL" id="SCY62852.1"/>
    </source>
</evidence>
<dbReference type="Proteomes" id="UP000198870">
    <property type="component" value="Unassembled WGS sequence"/>
</dbReference>
<reference evidence="1 2" key="1">
    <citation type="submission" date="2016-10" db="EMBL/GenBank/DDBJ databases">
        <authorList>
            <person name="de Groot N.N."/>
        </authorList>
    </citation>
    <scope>NUCLEOTIDE SEQUENCE [LARGE SCALE GENOMIC DNA]</scope>
    <source>
        <strain evidence="1 2">AA1</strain>
    </source>
</reference>
<protein>
    <recommendedName>
        <fullName evidence="3">LPP20 lipoprotein</fullName>
    </recommendedName>
</protein>
<proteinExistence type="predicted"/>
<sequence length="338" mass="36984">MRCAGWIVGVVFLLGCLGCGGPGWYVNRDLEGPGHVLVGYGQGETMAEARADAAREIAESLGVRVSSTGEMVREQGPGGSSGYARFRVSLVSRFVLDDLTPVKHGKAGGTHFVALAYDNRTFMQKLGDGRMGERTPGQVHASGYKASLPFSYNLSFLGIFPDDYHLVRRHGGWAMGVAQKVYPIPPEEWFRQLFVEKPENQGLRLVVTPSGVLRSGRCYRVLVTPPQTTGYLSLYHVSESGQTLRLMANQPVTSREPVSYPDAERYKGLEAIATDGNGSRDMILATWAPEPMETPVTPPPVASTPWPGADERTFSYGDLLDSLKDALWASRFVWILGR</sequence>
<keyword evidence="2" id="KW-1185">Reference proteome</keyword>
<accession>A0A1G5HG70</accession>
<evidence type="ECO:0008006" key="3">
    <source>
        <dbReference type="Google" id="ProtNLM"/>
    </source>
</evidence>
<dbReference type="EMBL" id="FMUX01000014">
    <property type="protein sequence ID" value="SCY62852.1"/>
    <property type="molecule type" value="Genomic_DNA"/>
</dbReference>
<dbReference type="Gene3D" id="3.10.28.20">
    <property type="entry name" value="Acetamidase/Formamidase-like domains"/>
    <property type="match status" value="1"/>
</dbReference>
<dbReference type="AlphaFoldDB" id="A0A1G5HG70"/>